<reference evidence="2 3" key="1">
    <citation type="submission" date="2014-04" db="EMBL/GenBank/DDBJ databases">
        <title>Evolutionary Origins and Diversification of the Mycorrhizal Mutualists.</title>
        <authorList>
            <consortium name="DOE Joint Genome Institute"/>
            <consortium name="Mycorrhizal Genomics Consortium"/>
            <person name="Kohler A."/>
            <person name="Kuo A."/>
            <person name="Nagy L.G."/>
            <person name="Floudas D."/>
            <person name="Copeland A."/>
            <person name="Barry K.W."/>
            <person name="Cichocki N."/>
            <person name="Veneault-Fourrey C."/>
            <person name="LaButti K."/>
            <person name="Lindquist E.A."/>
            <person name="Lipzen A."/>
            <person name="Lundell T."/>
            <person name="Morin E."/>
            <person name="Murat C."/>
            <person name="Riley R."/>
            <person name="Ohm R."/>
            <person name="Sun H."/>
            <person name="Tunlid A."/>
            <person name="Henrissat B."/>
            <person name="Grigoriev I.V."/>
            <person name="Hibbett D.S."/>
            <person name="Martin F."/>
        </authorList>
    </citation>
    <scope>NUCLEOTIDE SEQUENCE [LARGE SCALE GENOMIC DNA]</scope>
    <source>
        <strain evidence="2 3">FD-317 M1</strain>
    </source>
</reference>
<keyword evidence="3" id="KW-1185">Reference proteome</keyword>
<dbReference type="Proteomes" id="UP000053593">
    <property type="component" value="Unassembled WGS sequence"/>
</dbReference>
<protein>
    <submittedName>
        <fullName evidence="2">Uncharacterized protein</fullName>
    </submittedName>
</protein>
<feature type="region of interest" description="Disordered" evidence="1">
    <location>
        <begin position="1"/>
        <end position="37"/>
    </location>
</feature>
<dbReference type="AlphaFoldDB" id="A0A0D0C7E5"/>
<dbReference type="HOGENOM" id="CLU_612578_0_0_1"/>
<organism evidence="2 3">
    <name type="scientific">Collybiopsis luxurians FD-317 M1</name>
    <dbReference type="NCBI Taxonomy" id="944289"/>
    <lineage>
        <taxon>Eukaryota</taxon>
        <taxon>Fungi</taxon>
        <taxon>Dikarya</taxon>
        <taxon>Basidiomycota</taxon>
        <taxon>Agaricomycotina</taxon>
        <taxon>Agaricomycetes</taxon>
        <taxon>Agaricomycetidae</taxon>
        <taxon>Agaricales</taxon>
        <taxon>Marasmiineae</taxon>
        <taxon>Omphalotaceae</taxon>
        <taxon>Collybiopsis</taxon>
        <taxon>Collybiopsis luxurians</taxon>
    </lineage>
</organism>
<gene>
    <name evidence="2" type="ORF">GYMLUDRAFT_241299</name>
</gene>
<name>A0A0D0C7E5_9AGAR</name>
<dbReference type="OrthoDB" id="2621411at2759"/>
<accession>A0A0D0C7E5</accession>
<feature type="compositionally biased region" description="Low complexity" evidence="1">
    <location>
        <begin position="81"/>
        <end position="100"/>
    </location>
</feature>
<feature type="region of interest" description="Disordered" evidence="1">
    <location>
        <begin position="75"/>
        <end position="104"/>
    </location>
</feature>
<evidence type="ECO:0000313" key="3">
    <source>
        <dbReference type="Proteomes" id="UP000053593"/>
    </source>
</evidence>
<evidence type="ECO:0000313" key="2">
    <source>
        <dbReference type="EMBL" id="KIK64086.1"/>
    </source>
</evidence>
<evidence type="ECO:0000256" key="1">
    <source>
        <dbReference type="SAM" id="MobiDB-lite"/>
    </source>
</evidence>
<feature type="region of interest" description="Disordered" evidence="1">
    <location>
        <begin position="415"/>
        <end position="447"/>
    </location>
</feature>
<dbReference type="EMBL" id="KN834762">
    <property type="protein sequence ID" value="KIK64086.1"/>
    <property type="molecule type" value="Genomic_DNA"/>
</dbReference>
<proteinExistence type="predicted"/>
<sequence length="447" mass="49185">MLALIFGDSSDSEGEGPQQTIPKKRCRLDQNGPGEGLEWRLSKMPRLLPIYRNGDVIGYTEAPSSSEFPRNHVAVNPLSVQPGNSTNSGTTGGQPTSGPTEKPSPLFHDFSKWAPLDLSTPAPLSSFTPLNPQPMAEFQNNCDSGMISTSLENLTAGWDVGNDSSTTKYCYINGDAHTHSHLPHAIHFSKQEEEKFHSLVNRHPSLGPAALVVGPKTLDGFGPGAADIAQAARNPDFVAYQCQKVKSQLNTTNITLKLFLKVLQRLQTLKLGQHSQALLTIFIYVFNLVGHGLSQTFLVQPPMEDCPPSEAHEELEKFILDQAWIRLDKYTGESLDGSVKIEPVDVDMEAMVILDWAMFDRSEKAGNMQWGLDTGMHEDGWNPYIPPGPEIEDQLREGNESETQVGPDYNIELENTWKGQQRNHSTRPVPCAVSKKTARSSGTHSTS</sequence>